<name>A0A0C2SNR4_AMAMK</name>
<accession>A0A0C2SNR4</accession>
<dbReference type="EMBL" id="KN818246">
    <property type="protein sequence ID" value="KIL64885.1"/>
    <property type="molecule type" value="Genomic_DNA"/>
</dbReference>
<keyword evidence="2" id="KW-1185">Reference proteome</keyword>
<dbReference type="AlphaFoldDB" id="A0A0C2SNR4"/>
<gene>
    <name evidence="1" type="ORF">M378DRAFT_162753</name>
</gene>
<proteinExistence type="predicted"/>
<reference evidence="1 2" key="1">
    <citation type="submission" date="2014-04" db="EMBL/GenBank/DDBJ databases">
        <title>Evolutionary Origins and Diversification of the Mycorrhizal Mutualists.</title>
        <authorList>
            <consortium name="DOE Joint Genome Institute"/>
            <consortium name="Mycorrhizal Genomics Consortium"/>
            <person name="Kohler A."/>
            <person name="Kuo A."/>
            <person name="Nagy L.G."/>
            <person name="Floudas D."/>
            <person name="Copeland A."/>
            <person name="Barry K.W."/>
            <person name="Cichocki N."/>
            <person name="Veneault-Fourrey C."/>
            <person name="LaButti K."/>
            <person name="Lindquist E.A."/>
            <person name="Lipzen A."/>
            <person name="Lundell T."/>
            <person name="Morin E."/>
            <person name="Murat C."/>
            <person name="Riley R."/>
            <person name="Ohm R."/>
            <person name="Sun H."/>
            <person name="Tunlid A."/>
            <person name="Henrissat B."/>
            <person name="Grigoriev I.V."/>
            <person name="Hibbett D.S."/>
            <person name="Martin F."/>
        </authorList>
    </citation>
    <scope>NUCLEOTIDE SEQUENCE [LARGE SCALE GENOMIC DNA]</scope>
    <source>
        <strain evidence="1 2">Koide BX008</strain>
    </source>
</reference>
<sequence>MITKHEDNEMNLKRIKKITKVDKDCPPSQGCHCHNRPRVRVRGTVSGEDVERSDRFKKRLFSKRTHWNHLSLTS</sequence>
<evidence type="ECO:0000313" key="2">
    <source>
        <dbReference type="Proteomes" id="UP000054549"/>
    </source>
</evidence>
<dbReference type="InParanoid" id="A0A0C2SNR4"/>
<organism evidence="1 2">
    <name type="scientific">Amanita muscaria (strain Koide BX008)</name>
    <dbReference type="NCBI Taxonomy" id="946122"/>
    <lineage>
        <taxon>Eukaryota</taxon>
        <taxon>Fungi</taxon>
        <taxon>Dikarya</taxon>
        <taxon>Basidiomycota</taxon>
        <taxon>Agaricomycotina</taxon>
        <taxon>Agaricomycetes</taxon>
        <taxon>Agaricomycetidae</taxon>
        <taxon>Agaricales</taxon>
        <taxon>Pluteineae</taxon>
        <taxon>Amanitaceae</taxon>
        <taxon>Amanita</taxon>
    </lineage>
</organism>
<dbReference type="HOGENOM" id="CLU_2687282_0_0_1"/>
<evidence type="ECO:0000313" key="1">
    <source>
        <dbReference type="EMBL" id="KIL64885.1"/>
    </source>
</evidence>
<protein>
    <submittedName>
        <fullName evidence="1">Uncharacterized protein</fullName>
    </submittedName>
</protein>
<dbReference type="Proteomes" id="UP000054549">
    <property type="component" value="Unassembled WGS sequence"/>
</dbReference>